<evidence type="ECO:0000313" key="4">
    <source>
        <dbReference type="Proteomes" id="UP000016900"/>
    </source>
</evidence>
<sequence>MLVIHIISGQPIRIAGSKIIIKGEASTNFDYQMLVKKSRPKIGSNLNHIDYETFKHNLYILSQRNGYFDGYFKKNRLCVFVKEHKAFWDIDYDSGSRYNFGYVNFKGSQIKEMYLKNLMPFKRGDPYRSQILAEINHRLSLTDWFNSIIIEPKFDKNSQTKILSLNAFVSPRLKNIIEIGIGYSTDTGLYLKGTWKKPWVNNNGHCLTYSIYRCLLGTTINLHYKVPLLKNPIEQYYDFSSTVKYTIFNIMRSDSKILAVSRCWYNPIGWKKSINLRWSVDSFIEDNIYRSTMLLCPIFSLNHAFSCCGLMPQWGHSQIYWMEISNTSWGSDVDFLILQAQNVWIRTLNEKNRFLIRTHLGWIKTKHFNKVPPNLRFFIGSDHSIRGYKCKSIAQNATEKLIGASKIITNSLEYQYNFTNKCWSAIFIDAGEVVNDIMQSNVKIGIGLGVRWLSPLGTMKFDISSPLTNVKKHDFQFYIALGPEL</sequence>
<dbReference type="InterPro" id="IPR010827">
    <property type="entry name" value="BamA/TamA_POTRA"/>
</dbReference>
<dbReference type="Pfam" id="PF01103">
    <property type="entry name" value="Omp85"/>
    <property type="match status" value="1"/>
</dbReference>
<evidence type="ECO:0000256" key="1">
    <source>
        <dbReference type="ARBA" id="ARBA00004370"/>
    </source>
</evidence>
<keyword evidence="2" id="KW-0472">Membrane</keyword>
<dbReference type="InterPro" id="IPR000184">
    <property type="entry name" value="Bac_surfAg_D15"/>
</dbReference>
<dbReference type="STRING" id="1235990.BMSBPS_0761"/>
<dbReference type="KEGG" id="pck:BMSBPS_0761"/>
<dbReference type="AlphaFoldDB" id="U3U5W2"/>
<evidence type="ECO:0000313" key="3">
    <source>
        <dbReference type="EMBL" id="BAO00260.1"/>
    </source>
</evidence>
<dbReference type="GO" id="GO:0019867">
    <property type="term" value="C:outer membrane"/>
    <property type="evidence" value="ECO:0007669"/>
    <property type="project" value="InterPro"/>
</dbReference>
<dbReference type="EMBL" id="AP012554">
    <property type="protein sequence ID" value="BAO00260.1"/>
    <property type="molecule type" value="Genomic_DNA"/>
</dbReference>
<dbReference type="PATRIC" id="fig|1235990.3.peg.290"/>
<proteinExistence type="predicted"/>
<dbReference type="Gene3D" id="3.10.20.310">
    <property type="entry name" value="membrane protein fhac"/>
    <property type="match status" value="2"/>
</dbReference>
<dbReference type="KEGG" id="hhs:HHS_02900"/>
<dbReference type="Proteomes" id="UP000016900">
    <property type="component" value="Chromosome"/>
</dbReference>
<protein>
    <submittedName>
        <fullName evidence="3">Uncharacterized protein</fullName>
    </submittedName>
</protein>
<evidence type="ECO:0000256" key="2">
    <source>
        <dbReference type="ARBA" id="ARBA00023136"/>
    </source>
</evidence>
<name>U3U5W2_9GAMM</name>
<organism evidence="3 4">
    <name type="scientific">Candidatus Pantoea carbekii</name>
    <dbReference type="NCBI Taxonomy" id="1235990"/>
    <lineage>
        <taxon>Bacteria</taxon>
        <taxon>Pseudomonadati</taxon>
        <taxon>Pseudomonadota</taxon>
        <taxon>Gammaproteobacteria</taxon>
        <taxon>Enterobacterales</taxon>
        <taxon>Erwiniaceae</taxon>
        <taxon>Pantoea</taxon>
    </lineage>
</organism>
<reference evidence="3 4" key="1">
    <citation type="submission" date="2012-10" db="EMBL/GenBank/DDBJ databases">
        <title>Genome sequence of the symbiont of the pentatomidae stink bug Halyomorpha halys.</title>
        <authorList>
            <person name="Kobayashi H."/>
            <person name="Fujii-Muramatsu R."/>
            <person name="Takeishi K."/>
            <person name="Noda H."/>
        </authorList>
    </citation>
    <scope>NUCLEOTIDE SEQUENCE [LARGE SCALE GENOMIC DNA]</scope>
</reference>
<accession>U3U5W2</accession>
<dbReference type="eggNOG" id="COG0729">
    <property type="taxonomic scope" value="Bacteria"/>
</dbReference>
<dbReference type="Pfam" id="PF07244">
    <property type="entry name" value="POTRA"/>
    <property type="match status" value="1"/>
</dbReference>
<gene>
    <name evidence="3" type="ORF">HHS_02900</name>
</gene>
<dbReference type="Gene3D" id="2.40.160.50">
    <property type="entry name" value="membrane protein fhac: a member of the omp85/tpsb transporter family"/>
    <property type="match status" value="1"/>
</dbReference>
<keyword evidence="4" id="KW-1185">Reference proteome</keyword>
<comment type="subcellular location">
    <subcellularLocation>
        <location evidence="1">Membrane</location>
    </subcellularLocation>
</comment>